<evidence type="ECO:0000256" key="1">
    <source>
        <dbReference type="SAM" id="MobiDB-lite"/>
    </source>
</evidence>
<evidence type="ECO:0000313" key="2">
    <source>
        <dbReference type="EMBL" id="CAE8615768.1"/>
    </source>
</evidence>
<feature type="compositionally biased region" description="Acidic residues" evidence="1">
    <location>
        <begin position="21"/>
        <end position="40"/>
    </location>
</feature>
<proteinExistence type="predicted"/>
<reference evidence="2" key="1">
    <citation type="submission" date="2021-02" db="EMBL/GenBank/DDBJ databases">
        <authorList>
            <person name="Dougan E. K."/>
            <person name="Rhodes N."/>
            <person name="Thang M."/>
            <person name="Chan C."/>
        </authorList>
    </citation>
    <scope>NUCLEOTIDE SEQUENCE</scope>
</reference>
<dbReference type="EMBL" id="CAJNNV010025706">
    <property type="protein sequence ID" value="CAE8615768.1"/>
    <property type="molecule type" value="Genomic_DNA"/>
</dbReference>
<organism evidence="2 3">
    <name type="scientific">Polarella glacialis</name>
    <name type="common">Dinoflagellate</name>
    <dbReference type="NCBI Taxonomy" id="89957"/>
    <lineage>
        <taxon>Eukaryota</taxon>
        <taxon>Sar</taxon>
        <taxon>Alveolata</taxon>
        <taxon>Dinophyceae</taxon>
        <taxon>Suessiales</taxon>
        <taxon>Suessiaceae</taxon>
        <taxon>Polarella</taxon>
    </lineage>
</organism>
<dbReference type="AlphaFoldDB" id="A0A813FYT5"/>
<comment type="caution">
    <text evidence="2">The sequence shown here is derived from an EMBL/GenBank/DDBJ whole genome shotgun (WGS) entry which is preliminary data.</text>
</comment>
<dbReference type="Proteomes" id="UP000654075">
    <property type="component" value="Unassembled WGS sequence"/>
</dbReference>
<feature type="region of interest" description="Disordered" evidence="1">
    <location>
        <begin position="17"/>
        <end position="41"/>
    </location>
</feature>
<feature type="non-terminal residue" evidence="2">
    <location>
        <position position="1"/>
    </location>
</feature>
<protein>
    <submittedName>
        <fullName evidence="2">Uncharacterized protein</fullName>
    </submittedName>
</protein>
<accession>A0A813FYT5</accession>
<evidence type="ECO:0000313" key="3">
    <source>
        <dbReference type="Proteomes" id="UP000654075"/>
    </source>
</evidence>
<gene>
    <name evidence="2" type="ORF">PGLA1383_LOCUS33479</name>
</gene>
<sequence length="85" mass="8807">ETSFLCDTDDIDALRKRLGDEESDDDSEFVDGDISDDGEEAAWGPAGAAALEAAGRGMWSGGGSAKGGKASTQAHPKHEPKQSVK</sequence>
<keyword evidence="3" id="KW-1185">Reference proteome</keyword>
<name>A0A813FYT5_POLGL</name>
<feature type="region of interest" description="Disordered" evidence="1">
    <location>
        <begin position="56"/>
        <end position="85"/>
    </location>
</feature>
<feature type="non-terminal residue" evidence="2">
    <location>
        <position position="85"/>
    </location>
</feature>
<feature type="compositionally biased region" description="Basic and acidic residues" evidence="1">
    <location>
        <begin position="76"/>
        <end position="85"/>
    </location>
</feature>